<dbReference type="PROSITE" id="PS51084">
    <property type="entry name" value="HIT_2"/>
    <property type="match status" value="1"/>
</dbReference>
<dbReference type="PROSITE" id="PS00892">
    <property type="entry name" value="HIT_1"/>
    <property type="match status" value="1"/>
</dbReference>
<proteinExistence type="predicted"/>
<reference evidence="3" key="1">
    <citation type="submission" date="2022-06" db="EMBL/GenBank/DDBJ databases">
        <title>Alkalicoccobacillus porphyridii sp. nov., isolated from a marine red alga, Porphyridium purpureum and reclassification of Shouchella plakortidis and Shouchella gibsonii as Alkalicoccobacillus plakortidis comb. nov. and Alkalicoccobacillus gibsonii comb. nov.</title>
        <authorList>
            <person name="Kim K.H."/>
            <person name="Lee J.K."/>
            <person name="Han D.M."/>
            <person name="Baek J.H."/>
            <person name="Jeon C.O."/>
        </authorList>
    </citation>
    <scope>NUCLEOTIDE SEQUENCE</scope>
    <source>
        <strain evidence="3">DSM 19153</strain>
    </source>
</reference>
<dbReference type="EMBL" id="JAMQJY010000002">
    <property type="protein sequence ID" value="MCM2676670.1"/>
    <property type="molecule type" value="Genomic_DNA"/>
</dbReference>
<sequence>MTSCIFCSIIAGDIPSKKIYEDEHTYAFFDISQVTKGHTLVVPKNHHENLFDLPESELNHVYQSVQKVGHALKETFSPAGLNLVNNNGEAAGQTVFHYHVHLIPRYDSTDGFRAKWEEHGSEYSEADLEAMRVELVQSLSK</sequence>
<dbReference type="PANTHER" id="PTHR46648">
    <property type="entry name" value="HIT FAMILY PROTEIN 1"/>
    <property type="match status" value="1"/>
</dbReference>
<dbReference type="InterPro" id="IPR001310">
    <property type="entry name" value="Histidine_triad_HIT"/>
</dbReference>
<dbReference type="InterPro" id="IPR019808">
    <property type="entry name" value="Histidine_triad_CS"/>
</dbReference>
<accession>A0ABT0XL82</accession>
<dbReference type="RefSeq" id="WP_251609564.1">
    <property type="nucleotide sequence ID" value="NZ_JAMQJY010000002.1"/>
</dbReference>
<dbReference type="PANTHER" id="PTHR46648:SF1">
    <property type="entry name" value="ADENOSINE 5'-MONOPHOSPHORAMIDASE HNT1"/>
    <property type="match status" value="1"/>
</dbReference>
<protein>
    <submittedName>
        <fullName evidence="3">HIT family protein</fullName>
    </submittedName>
</protein>
<feature type="short sequence motif" description="Histidine triad motif" evidence="1">
    <location>
        <begin position="97"/>
        <end position="101"/>
    </location>
</feature>
<evidence type="ECO:0000313" key="4">
    <source>
        <dbReference type="Proteomes" id="UP001203665"/>
    </source>
</evidence>
<name>A0ABT0XL82_9BACI</name>
<gene>
    <name evidence="3" type="ORF">NDM98_15145</name>
</gene>
<dbReference type="Gene3D" id="3.30.428.10">
    <property type="entry name" value="HIT-like"/>
    <property type="match status" value="1"/>
</dbReference>
<dbReference type="InterPro" id="IPR039384">
    <property type="entry name" value="HINT"/>
</dbReference>
<dbReference type="SUPFAM" id="SSF54197">
    <property type="entry name" value="HIT-like"/>
    <property type="match status" value="1"/>
</dbReference>
<keyword evidence="4" id="KW-1185">Reference proteome</keyword>
<evidence type="ECO:0000313" key="3">
    <source>
        <dbReference type="EMBL" id="MCM2676670.1"/>
    </source>
</evidence>
<dbReference type="InterPro" id="IPR036265">
    <property type="entry name" value="HIT-like_sf"/>
</dbReference>
<dbReference type="PRINTS" id="PR00332">
    <property type="entry name" value="HISTRIAD"/>
</dbReference>
<evidence type="ECO:0000256" key="1">
    <source>
        <dbReference type="PROSITE-ProRule" id="PRU00464"/>
    </source>
</evidence>
<comment type="caution">
    <text evidence="3">The sequence shown here is derived from an EMBL/GenBank/DDBJ whole genome shotgun (WGS) entry which is preliminary data.</text>
</comment>
<dbReference type="Proteomes" id="UP001203665">
    <property type="component" value="Unassembled WGS sequence"/>
</dbReference>
<feature type="domain" description="HIT" evidence="2">
    <location>
        <begin position="5"/>
        <end position="112"/>
    </location>
</feature>
<organism evidence="3 4">
    <name type="scientific">Alkalicoccobacillus plakortidis</name>
    <dbReference type="NCBI Taxonomy" id="444060"/>
    <lineage>
        <taxon>Bacteria</taxon>
        <taxon>Bacillati</taxon>
        <taxon>Bacillota</taxon>
        <taxon>Bacilli</taxon>
        <taxon>Bacillales</taxon>
        <taxon>Bacillaceae</taxon>
        <taxon>Alkalicoccobacillus</taxon>
    </lineage>
</organism>
<dbReference type="InterPro" id="IPR011146">
    <property type="entry name" value="HIT-like"/>
</dbReference>
<dbReference type="Pfam" id="PF01230">
    <property type="entry name" value="HIT"/>
    <property type="match status" value="1"/>
</dbReference>
<dbReference type="CDD" id="cd01277">
    <property type="entry name" value="HINT_subgroup"/>
    <property type="match status" value="1"/>
</dbReference>
<evidence type="ECO:0000259" key="2">
    <source>
        <dbReference type="PROSITE" id="PS51084"/>
    </source>
</evidence>